<organism evidence="8 9">
    <name type="scientific">Actinomadura alba</name>
    <dbReference type="NCBI Taxonomy" id="406431"/>
    <lineage>
        <taxon>Bacteria</taxon>
        <taxon>Bacillati</taxon>
        <taxon>Actinomycetota</taxon>
        <taxon>Actinomycetes</taxon>
        <taxon>Streptosporangiales</taxon>
        <taxon>Thermomonosporaceae</taxon>
        <taxon>Actinomadura</taxon>
    </lineage>
</organism>
<protein>
    <submittedName>
        <fullName evidence="8">ABC transporter ATP-binding protein</fullName>
    </submittedName>
</protein>
<comment type="subcellular location">
    <subcellularLocation>
        <location evidence="1">Cell membrane</location>
        <topology evidence="1">Multi-pass membrane protein</topology>
    </subcellularLocation>
</comment>
<dbReference type="PANTHER" id="PTHR43394:SF1">
    <property type="entry name" value="ATP-BINDING CASSETTE SUB-FAMILY B MEMBER 10, MITOCHONDRIAL"/>
    <property type="match status" value="1"/>
</dbReference>
<dbReference type="RefSeq" id="WP_187244063.1">
    <property type="nucleotide sequence ID" value="NZ_BAAAOK010000004.1"/>
</dbReference>
<dbReference type="InterPro" id="IPR003439">
    <property type="entry name" value="ABC_transporter-like_ATP-bd"/>
</dbReference>
<dbReference type="InterPro" id="IPR011527">
    <property type="entry name" value="ABC1_TM_dom"/>
</dbReference>
<evidence type="ECO:0000256" key="3">
    <source>
        <dbReference type="ARBA" id="ARBA00022989"/>
    </source>
</evidence>
<evidence type="ECO:0000256" key="5">
    <source>
        <dbReference type="SAM" id="Phobius"/>
    </source>
</evidence>
<dbReference type="InterPro" id="IPR027417">
    <property type="entry name" value="P-loop_NTPase"/>
</dbReference>
<reference evidence="8 9" key="1">
    <citation type="submission" date="2020-06" db="EMBL/GenBank/DDBJ databases">
        <title>Actinomadura xiongansis sp. nov., isolated from soil of Baiyangdian.</title>
        <authorList>
            <person name="Zhang X."/>
        </authorList>
    </citation>
    <scope>NUCLEOTIDE SEQUENCE [LARGE SCALE GENOMIC DNA]</scope>
    <source>
        <strain evidence="8 9">HBUM206468</strain>
    </source>
</reference>
<name>A0ABR7LQC1_9ACTN</name>
<evidence type="ECO:0000313" key="8">
    <source>
        <dbReference type="EMBL" id="MBC6467044.1"/>
    </source>
</evidence>
<dbReference type="InterPro" id="IPR036640">
    <property type="entry name" value="ABC1_TM_sf"/>
</dbReference>
<evidence type="ECO:0000256" key="4">
    <source>
        <dbReference type="ARBA" id="ARBA00023136"/>
    </source>
</evidence>
<proteinExistence type="predicted"/>
<feature type="transmembrane region" description="Helical" evidence="5">
    <location>
        <begin position="253"/>
        <end position="275"/>
    </location>
</feature>
<dbReference type="Pfam" id="PF00005">
    <property type="entry name" value="ABC_tran"/>
    <property type="match status" value="1"/>
</dbReference>
<feature type="transmembrane region" description="Helical" evidence="5">
    <location>
        <begin position="171"/>
        <end position="190"/>
    </location>
</feature>
<keyword evidence="2 5" id="KW-0812">Transmembrane</keyword>
<feature type="domain" description="ABC transporter" evidence="6">
    <location>
        <begin position="323"/>
        <end position="598"/>
    </location>
</feature>
<keyword evidence="3 5" id="KW-1133">Transmembrane helix</keyword>
<dbReference type="Gene3D" id="1.20.1560.10">
    <property type="entry name" value="ABC transporter type 1, transmembrane domain"/>
    <property type="match status" value="1"/>
</dbReference>
<keyword evidence="9" id="KW-1185">Reference proteome</keyword>
<dbReference type="InterPro" id="IPR017871">
    <property type="entry name" value="ABC_transporter-like_CS"/>
</dbReference>
<feature type="transmembrane region" description="Helical" evidence="5">
    <location>
        <begin position="281"/>
        <end position="299"/>
    </location>
</feature>
<dbReference type="GO" id="GO:0005524">
    <property type="term" value="F:ATP binding"/>
    <property type="evidence" value="ECO:0007669"/>
    <property type="project" value="UniProtKB-KW"/>
</dbReference>
<keyword evidence="4 5" id="KW-0472">Membrane</keyword>
<dbReference type="PROSITE" id="PS50929">
    <property type="entry name" value="ABC_TM1F"/>
    <property type="match status" value="1"/>
</dbReference>
<feature type="transmembrane region" description="Helical" evidence="5">
    <location>
        <begin position="36"/>
        <end position="57"/>
    </location>
</feature>
<dbReference type="InterPro" id="IPR039421">
    <property type="entry name" value="Type_1_exporter"/>
</dbReference>
<evidence type="ECO:0000313" key="9">
    <source>
        <dbReference type="Proteomes" id="UP000805614"/>
    </source>
</evidence>
<feature type="transmembrane region" description="Helical" evidence="5">
    <location>
        <begin position="146"/>
        <end position="165"/>
    </location>
</feature>
<dbReference type="SUPFAM" id="SSF90123">
    <property type="entry name" value="ABC transporter transmembrane region"/>
    <property type="match status" value="1"/>
</dbReference>
<dbReference type="EMBL" id="JABVEC010000011">
    <property type="protein sequence ID" value="MBC6467044.1"/>
    <property type="molecule type" value="Genomic_DNA"/>
</dbReference>
<evidence type="ECO:0000256" key="1">
    <source>
        <dbReference type="ARBA" id="ARBA00004651"/>
    </source>
</evidence>
<keyword evidence="8" id="KW-0067">ATP-binding</keyword>
<dbReference type="Pfam" id="PF00664">
    <property type="entry name" value="ABC_membrane"/>
    <property type="match status" value="1"/>
</dbReference>
<dbReference type="PROSITE" id="PS00211">
    <property type="entry name" value="ABC_TRANSPORTER_1"/>
    <property type="match status" value="1"/>
</dbReference>
<dbReference type="PANTHER" id="PTHR43394">
    <property type="entry name" value="ATP-DEPENDENT PERMEASE MDL1, MITOCHONDRIAL"/>
    <property type="match status" value="1"/>
</dbReference>
<keyword evidence="8" id="KW-0547">Nucleotide-binding</keyword>
<dbReference type="SUPFAM" id="SSF52540">
    <property type="entry name" value="P-loop containing nucleoside triphosphate hydrolases"/>
    <property type="match status" value="1"/>
</dbReference>
<feature type="transmembrane region" description="Helical" evidence="5">
    <location>
        <begin position="69"/>
        <end position="89"/>
    </location>
</feature>
<evidence type="ECO:0000256" key="2">
    <source>
        <dbReference type="ARBA" id="ARBA00022692"/>
    </source>
</evidence>
<evidence type="ECO:0000259" key="7">
    <source>
        <dbReference type="PROSITE" id="PS50929"/>
    </source>
</evidence>
<dbReference type="Proteomes" id="UP000805614">
    <property type="component" value="Unassembled WGS sequence"/>
</dbReference>
<comment type="caution">
    <text evidence="8">The sequence shown here is derived from an EMBL/GenBank/DDBJ whole genome shotgun (WGS) entry which is preliminary data.</text>
</comment>
<accession>A0ABR7LQC1</accession>
<dbReference type="PROSITE" id="PS50893">
    <property type="entry name" value="ABC_TRANSPORTER_2"/>
    <property type="match status" value="1"/>
</dbReference>
<gene>
    <name evidence="8" type="ORF">HKK74_16260</name>
</gene>
<sequence>MRALPLPDHGEPDHGSPLRYLAWVARAQARPLAGGMALGVVWMLSQALMPAAIGRAVDEGIAGKDTGALLVWAGVLFALGVVQAASGIARHRFAVFNWLAAAYRTVQVVHRQSGRLGATLLNRLTAGEVVSVSVADVSHIGGAMDIAARGAGSIVAIVVIAAILLTTSFPLGLIVVIGVPLILVASAPLLRPLHHRQRRHRELAGELNTRATDIVAGLRVLRGIGGEQVFADRYTGESQRVRRAGVDVARAESLLTGAGVLLPGLLIALVTWVGARFAMNGTISVGQLVAFYGYAVFLIQPMRTIGEAADRITKAHVASGRVIRILSMVPDLPDTGTRIPPPGAELSDAASGLTVLPGRLTAVAAADPADAQAIADRLGRYADGEVTYGGIPLSEVANVRRRVLVAINEDVLFSGRLRDVLLPPPPPAAGHDLAAAGAAREAVEAGDGDEVGIPAWNGDLGVALHASCAEDLVDMVGPDAHVAEAGREFSGGQQQRLRLARALAADPDVLILVEPTSAVDAHTEARIAERLGKARNVPRGGGARGADIDRMTVVCTTSPLILDQADHVAYVENGSVVAEGVHRDLLQTHPGYAATVTRGAT</sequence>
<feature type="domain" description="ABC transmembrane type-1" evidence="7">
    <location>
        <begin position="33"/>
        <end position="314"/>
    </location>
</feature>
<dbReference type="Gene3D" id="3.40.50.300">
    <property type="entry name" value="P-loop containing nucleotide triphosphate hydrolases"/>
    <property type="match status" value="1"/>
</dbReference>
<evidence type="ECO:0000259" key="6">
    <source>
        <dbReference type="PROSITE" id="PS50893"/>
    </source>
</evidence>